<evidence type="ECO:0000313" key="3">
    <source>
        <dbReference type="Proteomes" id="UP000035681"/>
    </source>
</evidence>
<dbReference type="WBParaSite" id="SSTP_0001232300.1">
    <property type="protein sequence ID" value="SSTP_0001232300.1"/>
    <property type="gene ID" value="SSTP_0001232300"/>
</dbReference>
<keyword evidence="1" id="KW-0812">Transmembrane</keyword>
<keyword evidence="3" id="KW-1185">Reference proteome</keyword>
<evidence type="ECO:0000313" key="5">
    <source>
        <dbReference type="WBParaSite" id="TCONS_00016741.p1"/>
    </source>
</evidence>
<dbReference type="InterPro" id="IPR036179">
    <property type="entry name" value="Ig-like_dom_sf"/>
</dbReference>
<organism evidence="4">
    <name type="scientific">Strongyloides stercoralis</name>
    <name type="common">Threadworm</name>
    <dbReference type="NCBI Taxonomy" id="6248"/>
    <lineage>
        <taxon>Eukaryota</taxon>
        <taxon>Metazoa</taxon>
        <taxon>Ecdysozoa</taxon>
        <taxon>Nematoda</taxon>
        <taxon>Chromadorea</taxon>
        <taxon>Rhabditida</taxon>
        <taxon>Tylenchina</taxon>
        <taxon>Panagrolaimomorpha</taxon>
        <taxon>Strongyloidoidea</taxon>
        <taxon>Strongyloididae</taxon>
        <taxon>Strongyloides</taxon>
    </lineage>
</organism>
<protein>
    <submittedName>
        <fullName evidence="4 5">Ig-like domain-containing protein</fullName>
    </submittedName>
</protein>
<evidence type="ECO:0000256" key="1">
    <source>
        <dbReference type="SAM" id="Phobius"/>
    </source>
</evidence>
<evidence type="ECO:0000259" key="2">
    <source>
        <dbReference type="PROSITE" id="PS50835"/>
    </source>
</evidence>
<reference evidence="4" key="1">
    <citation type="submission" date="2015-08" db="UniProtKB">
        <authorList>
            <consortium name="WormBaseParasite"/>
        </authorList>
    </citation>
    <scope>IDENTIFICATION</scope>
</reference>
<feature type="domain" description="Ig-like" evidence="2">
    <location>
        <begin position="21"/>
        <end position="120"/>
    </location>
</feature>
<keyword evidence="1" id="KW-0472">Membrane</keyword>
<name>A0A0K0ES95_STRER</name>
<sequence length="248" mass="28705">MKKISIINLSIKKILLIFLLPVTVISLNIKNTINLGIITKEYSDNDIALLYQLKCQNQITPVNNSIIWMYNNSETLPQNINDNSKTVILISNMTEKDTGLYDCCVQDVDNRYICYRQTLRVLRKLPTLAIDMRMNNNIVILKNSNAYLWLFNETYSNINCTLNNQRLPSNIFLSITTVPQDVSIEYRDMFINKTREENTGNYSCLGVGNNKRINITFYLKINSSFLKAKNSFLLVVIIFAITFFHFIL</sequence>
<feature type="transmembrane region" description="Helical" evidence="1">
    <location>
        <begin position="230"/>
        <end position="247"/>
    </location>
</feature>
<accession>A0A0K0ES95</accession>
<dbReference type="SUPFAM" id="SSF48726">
    <property type="entry name" value="Immunoglobulin"/>
    <property type="match status" value="1"/>
</dbReference>
<dbReference type="Gene3D" id="2.60.40.10">
    <property type="entry name" value="Immunoglobulins"/>
    <property type="match status" value="1"/>
</dbReference>
<dbReference type="AlphaFoldDB" id="A0A0K0ES95"/>
<dbReference type="InterPro" id="IPR007110">
    <property type="entry name" value="Ig-like_dom"/>
</dbReference>
<keyword evidence="1" id="KW-1133">Transmembrane helix</keyword>
<dbReference type="WBParaSite" id="TCONS_00016741.p1">
    <property type="protein sequence ID" value="TCONS_00016741.p1"/>
    <property type="gene ID" value="XLOC_011396"/>
</dbReference>
<evidence type="ECO:0000313" key="4">
    <source>
        <dbReference type="WBParaSite" id="SSTP_0001232300.1"/>
    </source>
</evidence>
<dbReference type="Proteomes" id="UP000035681">
    <property type="component" value="Unplaced"/>
</dbReference>
<proteinExistence type="predicted"/>
<dbReference type="Gene3D" id="2.60.40.1510">
    <property type="entry name" value="ntegrin, alpha v. Chain A, domain 3"/>
    <property type="match status" value="1"/>
</dbReference>
<dbReference type="InterPro" id="IPR013783">
    <property type="entry name" value="Ig-like_fold"/>
</dbReference>
<dbReference type="PROSITE" id="PS50835">
    <property type="entry name" value="IG_LIKE"/>
    <property type="match status" value="1"/>
</dbReference>